<proteinExistence type="predicted"/>
<keyword evidence="3" id="KW-1185">Reference proteome</keyword>
<dbReference type="AlphaFoldDB" id="A0A7I8LEN9"/>
<reference evidence="2" key="1">
    <citation type="submission" date="2020-02" db="EMBL/GenBank/DDBJ databases">
        <authorList>
            <person name="Scholz U."/>
            <person name="Mascher M."/>
            <person name="Fiebig A."/>
        </authorList>
    </citation>
    <scope>NUCLEOTIDE SEQUENCE</scope>
</reference>
<evidence type="ECO:0000313" key="3">
    <source>
        <dbReference type="Proteomes" id="UP000663760"/>
    </source>
</evidence>
<name>A0A7I8LEN9_SPIIN</name>
<evidence type="ECO:0000313" key="1">
    <source>
        <dbReference type="EMBL" id="CAA2631959.1"/>
    </source>
</evidence>
<protein>
    <submittedName>
        <fullName evidence="2">Uncharacterized protein</fullName>
    </submittedName>
</protein>
<organism evidence="2 3">
    <name type="scientific">Spirodela intermedia</name>
    <name type="common">Intermediate duckweed</name>
    <dbReference type="NCBI Taxonomy" id="51605"/>
    <lineage>
        <taxon>Eukaryota</taxon>
        <taxon>Viridiplantae</taxon>
        <taxon>Streptophyta</taxon>
        <taxon>Embryophyta</taxon>
        <taxon>Tracheophyta</taxon>
        <taxon>Spermatophyta</taxon>
        <taxon>Magnoliopsida</taxon>
        <taxon>Liliopsida</taxon>
        <taxon>Araceae</taxon>
        <taxon>Lemnoideae</taxon>
        <taxon>Spirodela</taxon>
    </lineage>
</organism>
<dbReference type="EMBL" id="LR746277">
    <property type="protein sequence ID" value="CAA7408310.1"/>
    <property type="molecule type" value="Genomic_DNA"/>
</dbReference>
<dbReference type="EMBL" id="LR743601">
    <property type="protein sequence ID" value="CAA2631959.1"/>
    <property type="molecule type" value="Genomic_DNA"/>
</dbReference>
<dbReference type="Proteomes" id="UP000663760">
    <property type="component" value="Chromosome 14"/>
</dbReference>
<sequence length="75" mass="8832">MDFIICLSLVGRHYTILVVINRFFKYSTFIPMQPLTSLEFVKQWGLAYLPTTYHFIKSRNNFIEEAQEALARATQ</sequence>
<gene>
    <name evidence="1" type="ORF">SI7747_14017607</name>
    <name evidence="2" type="ORF">SI8410_14018988</name>
</gene>
<evidence type="ECO:0000313" key="2">
    <source>
        <dbReference type="EMBL" id="CAA7408310.1"/>
    </source>
</evidence>
<accession>A0A7I8LEN9</accession>